<evidence type="ECO:0000256" key="1">
    <source>
        <dbReference type="ARBA" id="ARBA00022723"/>
    </source>
</evidence>
<evidence type="ECO:0000259" key="2">
    <source>
        <dbReference type="Pfam" id="PF07883"/>
    </source>
</evidence>
<evidence type="ECO:0000313" key="3">
    <source>
        <dbReference type="EMBL" id="OGG04842.1"/>
    </source>
</evidence>
<accession>A0A1F5YY71</accession>
<dbReference type="InterPro" id="IPR014710">
    <property type="entry name" value="RmlC-like_jellyroll"/>
</dbReference>
<reference evidence="3 4" key="1">
    <citation type="journal article" date="2016" name="Nat. Commun.">
        <title>Thousands of microbial genomes shed light on interconnected biogeochemical processes in an aquifer system.</title>
        <authorList>
            <person name="Anantharaman K."/>
            <person name="Brown C.T."/>
            <person name="Hug L.A."/>
            <person name="Sharon I."/>
            <person name="Castelle C.J."/>
            <person name="Probst A.J."/>
            <person name="Thomas B.C."/>
            <person name="Singh A."/>
            <person name="Wilkins M.J."/>
            <person name="Karaoz U."/>
            <person name="Brodie E.L."/>
            <person name="Williams K.H."/>
            <person name="Hubbard S.S."/>
            <person name="Banfield J.F."/>
        </authorList>
    </citation>
    <scope>NUCLEOTIDE SEQUENCE [LARGE SCALE GENOMIC DNA]</scope>
</reference>
<evidence type="ECO:0000313" key="4">
    <source>
        <dbReference type="Proteomes" id="UP000178448"/>
    </source>
</evidence>
<dbReference type="Proteomes" id="UP000178448">
    <property type="component" value="Unassembled WGS sequence"/>
</dbReference>
<gene>
    <name evidence="3" type="ORF">A2Z33_06060</name>
</gene>
<dbReference type="STRING" id="1798374.A2Z33_06060"/>
<dbReference type="InterPro" id="IPR051610">
    <property type="entry name" value="GPI/OXD"/>
</dbReference>
<feature type="domain" description="Cupin type-2" evidence="2">
    <location>
        <begin position="21"/>
        <end position="89"/>
    </location>
</feature>
<comment type="caution">
    <text evidence="3">The sequence shown here is derived from an EMBL/GenBank/DDBJ whole genome shotgun (WGS) entry which is preliminary data.</text>
</comment>
<dbReference type="GO" id="GO:0046872">
    <property type="term" value="F:metal ion binding"/>
    <property type="evidence" value="ECO:0007669"/>
    <property type="project" value="UniProtKB-KW"/>
</dbReference>
<keyword evidence="1" id="KW-0479">Metal-binding</keyword>
<dbReference type="SUPFAM" id="SSF51182">
    <property type="entry name" value="RmlC-like cupins"/>
    <property type="match status" value="1"/>
</dbReference>
<dbReference type="InterPro" id="IPR013096">
    <property type="entry name" value="Cupin_2"/>
</dbReference>
<dbReference type="InterPro" id="IPR011051">
    <property type="entry name" value="RmlC_Cupin_sf"/>
</dbReference>
<dbReference type="PANTHER" id="PTHR35848">
    <property type="entry name" value="OXALATE-BINDING PROTEIN"/>
    <property type="match status" value="1"/>
</dbReference>
<dbReference type="Gene3D" id="2.60.120.10">
    <property type="entry name" value="Jelly Rolls"/>
    <property type="match status" value="1"/>
</dbReference>
<dbReference type="PANTHER" id="PTHR35848:SF6">
    <property type="entry name" value="CUPIN TYPE-2 DOMAIN-CONTAINING PROTEIN"/>
    <property type="match status" value="1"/>
</dbReference>
<dbReference type="EMBL" id="MFJD01000001">
    <property type="protein sequence ID" value="OGG04842.1"/>
    <property type="molecule type" value="Genomic_DNA"/>
</dbReference>
<sequence length="97" mass="10500">MIMRYKSLVKPPVSRVLKSGLVVLKPGENVGEHVTENREEILIVLAGRASVMVNGHTVTLPSGESHFIPVGTAHNVINRGRKELKYIYVVSPTGVAG</sequence>
<dbReference type="Pfam" id="PF07883">
    <property type="entry name" value="Cupin_2"/>
    <property type="match status" value="1"/>
</dbReference>
<dbReference type="AlphaFoldDB" id="A0A1F5YY71"/>
<organism evidence="3 4">
    <name type="scientific">Candidatus Gottesmanbacteria bacterium RBG_16_52_11</name>
    <dbReference type="NCBI Taxonomy" id="1798374"/>
    <lineage>
        <taxon>Bacteria</taxon>
        <taxon>Candidatus Gottesmaniibacteriota</taxon>
    </lineage>
</organism>
<proteinExistence type="predicted"/>
<protein>
    <recommendedName>
        <fullName evidence="2">Cupin type-2 domain-containing protein</fullName>
    </recommendedName>
</protein>
<name>A0A1F5YY71_9BACT</name>